<reference evidence="3" key="1">
    <citation type="journal article" date="2015" name="Chem. Biol.">
        <title>Structure, bioactivity, and resistance mechanism of streptomonomicin, an unusual lasso Peptide from an understudied halophilic actinomycete.</title>
        <authorList>
            <person name="Metelev M."/>
            <person name="Tietz J.I."/>
            <person name="Melby J.O."/>
            <person name="Blair P.M."/>
            <person name="Zhu L."/>
            <person name="Livnat I."/>
            <person name="Severinov K."/>
            <person name="Mitchell D.A."/>
        </authorList>
    </citation>
    <scope>NUCLEOTIDE SEQUENCE [LARGE SCALE GENOMIC DNA]</scope>
    <source>
        <strain evidence="3">YIM 90003</strain>
    </source>
</reference>
<dbReference type="OrthoDB" id="1653618at2"/>
<evidence type="ECO:0000313" key="3">
    <source>
        <dbReference type="Proteomes" id="UP000031675"/>
    </source>
</evidence>
<comment type="caution">
    <text evidence="2">The sequence shown here is derived from an EMBL/GenBank/DDBJ whole genome shotgun (WGS) entry which is preliminary data.</text>
</comment>
<accession>A0A0C2JF79</accession>
<organism evidence="2 3">
    <name type="scientific">Streptomonospora alba</name>
    <dbReference type="NCBI Taxonomy" id="183763"/>
    <lineage>
        <taxon>Bacteria</taxon>
        <taxon>Bacillati</taxon>
        <taxon>Actinomycetota</taxon>
        <taxon>Actinomycetes</taxon>
        <taxon>Streptosporangiales</taxon>
        <taxon>Nocardiopsidaceae</taxon>
        <taxon>Streptomonospora</taxon>
    </lineage>
</organism>
<dbReference type="EMBL" id="JROO01000036">
    <property type="protein sequence ID" value="KIH97560.1"/>
    <property type="molecule type" value="Genomic_DNA"/>
</dbReference>
<feature type="region of interest" description="Disordered" evidence="1">
    <location>
        <begin position="108"/>
        <end position="145"/>
    </location>
</feature>
<protein>
    <submittedName>
        <fullName evidence="2">Uncharacterized protein</fullName>
    </submittedName>
</protein>
<gene>
    <name evidence="2" type="ORF">LP52_18685</name>
</gene>
<name>A0A0C2JF79_9ACTN</name>
<proteinExistence type="predicted"/>
<evidence type="ECO:0000313" key="2">
    <source>
        <dbReference type="EMBL" id="KIH97560.1"/>
    </source>
</evidence>
<dbReference type="RefSeq" id="WP_040275394.1">
    <property type="nucleotide sequence ID" value="NZ_JROO01000036.1"/>
</dbReference>
<evidence type="ECO:0000256" key="1">
    <source>
        <dbReference type="SAM" id="MobiDB-lite"/>
    </source>
</evidence>
<dbReference type="Proteomes" id="UP000031675">
    <property type="component" value="Unassembled WGS sequence"/>
</dbReference>
<keyword evidence="3" id="KW-1185">Reference proteome</keyword>
<sequence>MSLHLIPVSLAEAKAFIEVFHRHLPPPRGHKFSIGAADQAGVLIAVAVVGRPVARGLDDGRTLEVTRLATDGTPNACSMLYAACRRAARALAYERLITYTRAEEPGTSLRAANWTPAAALPPREDWHPPRRPRAQGSARIRWEAP</sequence>
<dbReference type="NCBIfam" id="NF045478">
    <property type="entry name" value="XF1762_fam"/>
    <property type="match status" value="1"/>
</dbReference>
<dbReference type="InterPro" id="IPR053780">
    <property type="entry name" value="Gp66-like"/>
</dbReference>
<dbReference type="AlphaFoldDB" id="A0A0C2JF79"/>